<evidence type="ECO:0000256" key="4">
    <source>
        <dbReference type="SAM" id="MobiDB-lite"/>
    </source>
</evidence>
<dbReference type="InterPro" id="IPR000424">
    <property type="entry name" value="Primosome_PriB/ssb"/>
</dbReference>
<protein>
    <recommendedName>
        <fullName evidence="2 3">Single-stranded DNA-binding protein</fullName>
        <shortName evidence="2">SSB</shortName>
    </recommendedName>
</protein>
<organism evidence="5 6">
    <name type="scientific">Candidatus Kaiserbacteria bacterium GW2011_GWA2_52_12</name>
    <dbReference type="NCBI Taxonomy" id="1618671"/>
    <lineage>
        <taxon>Bacteria</taxon>
        <taxon>Candidatus Kaiseribacteriota</taxon>
    </lineage>
</organism>
<evidence type="ECO:0000256" key="1">
    <source>
        <dbReference type="ARBA" id="ARBA00023125"/>
    </source>
</evidence>
<evidence type="ECO:0000256" key="2">
    <source>
        <dbReference type="HAMAP-Rule" id="MF_00984"/>
    </source>
</evidence>
<reference evidence="5 6" key="1">
    <citation type="journal article" date="2015" name="Nature">
        <title>rRNA introns, odd ribosomes, and small enigmatic genomes across a large radiation of phyla.</title>
        <authorList>
            <person name="Brown C.T."/>
            <person name="Hug L.A."/>
            <person name="Thomas B.C."/>
            <person name="Sharon I."/>
            <person name="Castelle C.J."/>
            <person name="Singh A."/>
            <person name="Wilkins M.J."/>
            <person name="Williams K.H."/>
            <person name="Banfield J.F."/>
        </authorList>
    </citation>
    <scope>NUCLEOTIDE SEQUENCE [LARGE SCALE GENOMIC DNA]</scope>
</reference>
<sequence>MYLNKAMVFGNITRDPELRALPSGMNVCSFSVATNRVYRDRDGKKQEQADFHNVVVFGRQADVVAQYLKKGSSVFVEGRMQTRSWEGKDGEKKYRTEIVADRVQFGPRGMGGGSGGGGGPRQSEDSLAGQAGPAHHDEAPAPSGAGIEYPKDDINPDDIPF</sequence>
<accession>A0A0G1Z729</accession>
<feature type="region of interest" description="Disordered" evidence="4">
    <location>
        <begin position="100"/>
        <end position="161"/>
    </location>
</feature>
<name>A0A0G1Z729_9BACT</name>
<dbReference type="HAMAP" id="MF_00984">
    <property type="entry name" value="SSB"/>
    <property type="match status" value="1"/>
</dbReference>
<gene>
    <name evidence="5" type="ORF">UY67_C0024G0026</name>
</gene>
<keyword evidence="1 2" id="KW-0238">DNA-binding</keyword>
<dbReference type="GO" id="GO:0009295">
    <property type="term" value="C:nucleoid"/>
    <property type="evidence" value="ECO:0007669"/>
    <property type="project" value="TreeGrafter"/>
</dbReference>
<dbReference type="PROSITE" id="PS50935">
    <property type="entry name" value="SSB"/>
    <property type="match status" value="1"/>
</dbReference>
<dbReference type="PANTHER" id="PTHR10302">
    <property type="entry name" value="SINGLE-STRANDED DNA-BINDING PROTEIN"/>
    <property type="match status" value="1"/>
</dbReference>
<comment type="subunit">
    <text evidence="2">Homotetramer.</text>
</comment>
<evidence type="ECO:0000313" key="6">
    <source>
        <dbReference type="Proteomes" id="UP000034273"/>
    </source>
</evidence>
<dbReference type="EMBL" id="LCQW01000024">
    <property type="protein sequence ID" value="KKW23352.1"/>
    <property type="molecule type" value="Genomic_DNA"/>
</dbReference>
<dbReference type="SUPFAM" id="SSF50249">
    <property type="entry name" value="Nucleic acid-binding proteins"/>
    <property type="match status" value="1"/>
</dbReference>
<dbReference type="NCBIfam" id="TIGR00621">
    <property type="entry name" value="ssb"/>
    <property type="match status" value="1"/>
</dbReference>
<dbReference type="STRING" id="1618671.UY67_C0024G0026"/>
<evidence type="ECO:0000313" key="5">
    <source>
        <dbReference type="EMBL" id="KKW23352.1"/>
    </source>
</evidence>
<dbReference type="Proteomes" id="UP000034273">
    <property type="component" value="Unassembled WGS sequence"/>
</dbReference>
<dbReference type="GO" id="GO:0003697">
    <property type="term" value="F:single-stranded DNA binding"/>
    <property type="evidence" value="ECO:0007669"/>
    <property type="project" value="UniProtKB-UniRule"/>
</dbReference>
<comment type="caution">
    <text evidence="5">The sequence shown here is derived from an EMBL/GenBank/DDBJ whole genome shotgun (WGS) entry which is preliminary data.</text>
</comment>
<dbReference type="Pfam" id="PF00436">
    <property type="entry name" value="SSB"/>
    <property type="match status" value="1"/>
</dbReference>
<feature type="compositionally biased region" description="Gly residues" evidence="4">
    <location>
        <begin position="108"/>
        <end position="120"/>
    </location>
</feature>
<dbReference type="Gene3D" id="2.40.50.140">
    <property type="entry name" value="Nucleic acid-binding proteins"/>
    <property type="match status" value="1"/>
</dbReference>
<comment type="caution">
    <text evidence="2">Lacks conserved residue(s) required for the propagation of feature annotation.</text>
</comment>
<dbReference type="PANTHER" id="PTHR10302:SF27">
    <property type="entry name" value="SINGLE-STRANDED DNA-BINDING PROTEIN"/>
    <property type="match status" value="1"/>
</dbReference>
<dbReference type="AlphaFoldDB" id="A0A0G1Z729"/>
<proteinExistence type="inferred from homology"/>
<evidence type="ECO:0000256" key="3">
    <source>
        <dbReference type="RuleBase" id="RU000524"/>
    </source>
</evidence>
<dbReference type="InterPro" id="IPR012340">
    <property type="entry name" value="NA-bd_OB-fold"/>
</dbReference>
<dbReference type="CDD" id="cd04496">
    <property type="entry name" value="SSB_OBF"/>
    <property type="match status" value="1"/>
</dbReference>
<dbReference type="GO" id="GO:0006260">
    <property type="term" value="P:DNA replication"/>
    <property type="evidence" value="ECO:0007669"/>
    <property type="project" value="InterPro"/>
</dbReference>
<dbReference type="InterPro" id="IPR011344">
    <property type="entry name" value="ssDNA-bd"/>
</dbReference>